<dbReference type="GO" id="GO:0010972">
    <property type="term" value="P:negative regulation of G2/M transition of mitotic cell cycle"/>
    <property type="evidence" value="ECO:0007669"/>
    <property type="project" value="TreeGrafter"/>
</dbReference>
<comment type="caution">
    <text evidence="2">The sequence shown here is derived from an EMBL/GenBank/DDBJ whole genome shotgun (WGS) entry which is preliminary data.</text>
</comment>
<dbReference type="InterPro" id="IPR011990">
    <property type="entry name" value="TPR-like_helical_dom_sf"/>
</dbReference>
<dbReference type="EMBL" id="JAIFTL010000004">
    <property type="protein sequence ID" value="KAG9327458.1"/>
    <property type="molecule type" value="Genomic_DNA"/>
</dbReference>
<protein>
    <submittedName>
        <fullName evidence="2">Uncharacterized protein</fullName>
    </submittedName>
</protein>
<feature type="region of interest" description="Disordered" evidence="1">
    <location>
        <begin position="210"/>
        <end position="242"/>
    </location>
</feature>
<sequence length="582" mass="64456">MNIQVNTLDLHVAIVPSVAVEFTTIIDSEDMDSPTSPSYDGPNTTGVEHAEEPSPMDNEEFAYPTNLTSEVLDYEDEEGEQTAPGSSTNQSTSTAGISGSKMFSWDEINDDNMARGHFRANNPSTGSDLIQVTVEDLLISEEQDRTIKASMDQCRQEQEHHPPTLAPSLSTSNNATKNSVTTTTITATIRSNGKNKKAISFDNMDRLPAATEQPEPQKQPVTSAQSQQTNIKESRLLQPPAPRVLTPAQQREADADANIQKAIELHENNQLEEATHHFWLAAQSENPLGQLMYGLSLRHGWGCKPNPTEALLFLQRAAEYAMGELNELGPVQPRISPSTATTAAAPSSSIDRAQKQDQQQISHQKSNSNPTQQTLRRMGSMDRTAAMITARKELVMALYELGMSYLKGWGVTKDKSVAFTYFKIAADLGDPDSQNETAMCYYEGIGTDKDMYQSAKYYRMAAAQGASQLGNSWIWKPKYDMYCAAENAAALAVGAGSATAARDPIFHANNNNNNYYYYYYHYYFICKVLCGRLEDADIQHVVTFVQGFDRILSDIPLAPDRVFHARIFHNRGETRNRVDGDS</sequence>
<dbReference type="PANTHER" id="PTHR43628">
    <property type="entry name" value="ACTIVATOR OF C KINASE PROTEIN 1-RELATED"/>
    <property type="match status" value="1"/>
</dbReference>
<dbReference type="Proteomes" id="UP000717515">
    <property type="component" value="Unassembled WGS sequence"/>
</dbReference>
<feature type="region of interest" description="Disordered" evidence="1">
    <location>
        <begin position="330"/>
        <end position="376"/>
    </location>
</feature>
<feature type="compositionally biased region" description="Low complexity" evidence="1">
    <location>
        <begin position="170"/>
        <end position="179"/>
    </location>
</feature>
<feature type="compositionally biased region" description="Polar residues" evidence="1">
    <location>
        <begin position="33"/>
        <end position="46"/>
    </location>
</feature>
<dbReference type="SMART" id="SM00671">
    <property type="entry name" value="SEL1"/>
    <property type="match status" value="3"/>
</dbReference>
<name>A0A9P8D2T9_MORAP</name>
<feature type="compositionally biased region" description="Low complexity" evidence="1">
    <location>
        <begin position="336"/>
        <end position="349"/>
    </location>
</feature>
<dbReference type="InterPro" id="IPR006597">
    <property type="entry name" value="Sel1-like"/>
</dbReference>
<feature type="compositionally biased region" description="Polar residues" evidence="1">
    <location>
        <begin position="214"/>
        <end position="231"/>
    </location>
</feature>
<dbReference type="InterPro" id="IPR052945">
    <property type="entry name" value="Mitotic_Regulator"/>
</dbReference>
<feature type="region of interest" description="Disordered" evidence="1">
    <location>
        <begin position="148"/>
        <end position="179"/>
    </location>
</feature>
<dbReference type="Pfam" id="PF08238">
    <property type="entry name" value="Sel1"/>
    <property type="match status" value="3"/>
</dbReference>
<evidence type="ECO:0000256" key="1">
    <source>
        <dbReference type="SAM" id="MobiDB-lite"/>
    </source>
</evidence>
<dbReference type="GO" id="GO:0032153">
    <property type="term" value="C:cell division site"/>
    <property type="evidence" value="ECO:0007669"/>
    <property type="project" value="TreeGrafter"/>
</dbReference>
<feature type="compositionally biased region" description="Low complexity" evidence="1">
    <location>
        <begin position="356"/>
        <end position="366"/>
    </location>
</feature>
<gene>
    <name evidence="2" type="ORF">KVV02_000407</name>
</gene>
<accession>A0A9P8D2T9</accession>
<feature type="region of interest" description="Disordered" evidence="1">
    <location>
        <begin position="75"/>
        <end position="102"/>
    </location>
</feature>
<evidence type="ECO:0000313" key="3">
    <source>
        <dbReference type="Proteomes" id="UP000717515"/>
    </source>
</evidence>
<evidence type="ECO:0000313" key="2">
    <source>
        <dbReference type="EMBL" id="KAG9327458.1"/>
    </source>
</evidence>
<dbReference type="SUPFAM" id="SSF81901">
    <property type="entry name" value="HCP-like"/>
    <property type="match status" value="1"/>
</dbReference>
<proteinExistence type="predicted"/>
<dbReference type="AlphaFoldDB" id="A0A9P8D2T9"/>
<organism evidence="2 3">
    <name type="scientific">Mortierella alpina</name>
    <name type="common">Oleaginous fungus</name>
    <name type="synonym">Mortierella renispora</name>
    <dbReference type="NCBI Taxonomy" id="64518"/>
    <lineage>
        <taxon>Eukaryota</taxon>
        <taxon>Fungi</taxon>
        <taxon>Fungi incertae sedis</taxon>
        <taxon>Mucoromycota</taxon>
        <taxon>Mortierellomycotina</taxon>
        <taxon>Mortierellomycetes</taxon>
        <taxon>Mortierellales</taxon>
        <taxon>Mortierellaceae</taxon>
        <taxon>Mortierella</taxon>
    </lineage>
</organism>
<dbReference type="Gene3D" id="1.25.40.10">
    <property type="entry name" value="Tetratricopeptide repeat domain"/>
    <property type="match status" value="2"/>
</dbReference>
<reference evidence="2" key="1">
    <citation type="submission" date="2021-07" db="EMBL/GenBank/DDBJ databases">
        <title>Draft genome of Mortierella alpina, strain LL118, isolated from an aspen leaf litter sample.</title>
        <authorList>
            <person name="Yang S."/>
            <person name="Vinatzer B.A."/>
        </authorList>
    </citation>
    <scope>NUCLEOTIDE SEQUENCE</scope>
    <source>
        <strain evidence="2">LL118</strain>
    </source>
</reference>
<feature type="region of interest" description="Disordered" evidence="1">
    <location>
        <begin position="28"/>
        <end position="61"/>
    </location>
</feature>
<feature type="compositionally biased region" description="Polar residues" evidence="1">
    <location>
        <begin position="83"/>
        <end position="97"/>
    </location>
</feature>
<dbReference type="PANTHER" id="PTHR43628:SF1">
    <property type="entry name" value="CHITIN SYNTHASE REGULATORY FACTOR 2-RELATED"/>
    <property type="match status" value="1"/>
</dbReference>